<keyword evidence="4" id="KW-1185">Reference proteome</keyword>
<dbReference type="SUPFAM" id="SSF53067">
    <property type="entry name" value="Actin-like ATPase domain"/>
    <property type="match status" value="1"/>
</dbReference>
<dbReference type="PATRIC" id="fig|1747903.4.peg.3187"/>
<dbReference type="Proteomes" id="UP000092713">
    <property type="component" value="Unassembled WGS sequence"/>
</dbReference>
<dbReference type="CDD" id="cd07772">
    <property type="entry name" value="ASKHA_NBD_FGGY_NaCK-like"/>
    <property type="match status" value="1"/>
</dbReference>
<evidence type="ECO:0000259" key="2">
    <source>
        <dbReference type="Pfam" id="PF21546"/>
    </source>
</evidence>
<dbReference type="AlphaFoldDB" id="A0A1A7C0W0"/>
<evidence type="ECO:0000313" key="4">
    <source>
        <dbReference type="Proteomes" id="UP000092713"/>
    </source>
</evidence>
<dbReference type="STRING" id="1747903.ASR47_1010176"/>
<protein>
    <submittedName>
        <fullName evidence="3">Sugar (Pentulose or hexulose) kinase</fullName>
    </submittedName>
</protein>
<dbReference type="InterPro" id="IPR043129">
    <property type="entry name" value="ATPase_NBD"/>
</dbReference>
<feature type="domain" description="Carbohydrate kinase FGGY C-terminal" evidence="2">
    <location>
        <begin position="263"/>
        <end position="438"/>
    </location>
</feature>
<name>A0A1A7C0W0_9BURK</name>
<reference evidence="3 4" key="1">
    <citation type="submission" date="2016-04" db="EMBL/GenBank/DDBJ databases">
        <title>Draft genome sequence of Janthinobacterium psychrotolerans sp. nov., isolated from freshwater sediments in Denmark.</title>
        <authorList>
            <person name="Gong X."/>
            <person name="Skrivergaard S."/>
            <person name="Korsgaard B.S."/>
            <person name="Schreiber L."/>
            <person name="Marshall I.P."/>
            <person name="Finster K."/>
            <person name="Schramm A."/>
        </authorList>
    </citation>
    <scope>NUCLEOTIDE SEQUENCE [LARGE SCALE GENOMIC DNA]</scope>
    <source>
        <strain evidence="3 4">S3-2</strain>
    </source>
</reference>
<sequence>MPRPSWCRWRPYFILHKEGQIIDATVVLDIGKTNAKLTLLDTAGAILAEQRCPNSIVATGLYPHHDTERLWDWLQGTLASFAGLARISAIVPVTHGATAALVDDDGLVLPILDYESTLPQALAAEYEKLRPAFADSLSPQLPCGLNLGLQLYWLAKTYPQQFARARHILTYPQYWAWRLCGVAASEVTSLGCHTDLWQPQQGTFSSLVHHMEWTQLFPPLQSAWTALGPVRGNPALRDCQVLCGIHDSNASLLRYLEADAHEQPRTVLSTGTWAIAAAFGAPLDRLDETADMLANVNALGQPVACMRFMGGREFSVLAGASPQVCDVADIERLVHHGTVALPCFAESGGPFVGQTGRIVGREPRTPQEHYALATLYCALMSDYCLEVLGAQGPVTVEGSFTDNPHFASLLAALRPGREVAVSQDASGTTCGGWMLHRWGSVPAMVSTVVQPLSSEGLARYKEQWRALLTR</sequence>
<gene>
    <name evidence="3" type="ORF">ASR47_1010176</name>
</gene>
<dbReference type="EMBL" id="LOCQ01000053">
    <property type="protein sequence ID" value="OBV39586.1"/>
    <property type="molecule type" value="Genomic_DNA"/>
</dbReference>
<proteinExistence type="predicted"/>
<keyword evidence="3" id="KW-0418">Kinase</keyword>
<evidence type="ECO:0000259" key="1">
    <source>
        <dbReference type="Pfam" id="PF00370"/>
    </source>
</evidence>
<dbReference type="OrthoDB" id="9799608at2"/>
<feature type="domain" description="Carbohydrate kinase FGGY N-terminal" evidence="1">
    <location>
        <begin position="26"/>
        <end position="191"/>
    </location>
</feature>
<dbReference type="Pfam" id="PF00370">
    <property type="entry name" value="FGGY_N"/>
    <property type="match status" value="1"/>
</dbReference>
<accession>A0A1A7C0W0</accession>
<dbReference type="Gene3D" id="3.30.420.40">
    <property type="match status" value="2"/>
</dbReference>
<dbReference type="InterPro" id="IPR018484">
    <property type="entry name" value="FGGY_N"/>
</dbReference>
<dbReference type="InterPro" id="IPR049382">
    <property type="entry name" value="FGGY_C_2"/>
</dbReference>
<dbReference type="GO" id="GO:0016301">
    <property type="term" value="F:kinase activity"/>
    <property type="evidence" value="ECO:0007669"/>
    <property type="project" value="UniProtKB-KW"/>
</dbReference>
<organism evidence="3 4">
    <name type="scientific">Janthinobacterium psychrotolerans</name>
    <dbReference type="NCBI Taxonomy" id="1747903"/>
    <lineage>
        <taxon>Bacteria</taxon>
        <taxon>Pseudomonadati</taxon>
        <taxon>Pseudomonadota</taxon>
        <taxon>Betaproteobacteria</taxon>
        <taxon>Burkholderiales</taxon>
        <taxon>Oxalobacteraceae</taxon>
        <taxon>Janthinobacterium</taxon>
    </lineage>
</organism>
<dbReference type="Pfam" id="PF21546">
    <property type="entry name" value="FGGY_C_2"/>
    <property type="match status" value="1"/>
</dbReference>
<evidence type="ECO:0000313" key="3">
    <source>
        <dbReference type="EMBL" id="OBV39586.1"/>
    </source>
</evidence>
<comment type="caution">
    <text evidence="3">The sequence shown here is derived from an EMBL/GenBank/DDBJ whole genome shotgun (WGS) entry which is preliminary data.</text>
</comment>
<keyword evidence="3" id="KW-0808">Transferase</keyword>
<dbReference type="GO" id="GO:0005975">
    <property type="term" value="P:carbohydrate metabolic process"/>
    <property type="evidence" value="ECO:0007669"/>
    <property type="project" value="InterPro"/>
</dbReference>